<dbReference type="EMBL" id="JFZA02000012">
    <property type="protein sequence ID" value="KFG90586.1"/>
    <property type="molecule type" value="Genomic_DNA"/>
</dbReference>
<dbReference type="PANTHER" id="PTHR11079">
    <property type="entry name" value="CYTOSINE DEAMINASE FAMILY MEMBER"/>
    <property type="match status" value="1"/>
</dbReference>
<dbReference type="STRING" id="76947.GCA_002080435_01196"/>
<dbReference type="InterPro" id="IPR016193">
    <property type="entry name" value="Cytidine_deaminase-like"/>
</dbReference>
<dbReference type="InterPro" id="IPR028883">
    <property type="entry name" value="tRNA_aden_deaminase"/>
</dbReference>
<evidence type="ECO:0000313" key="11">
    <source>
        <dbReference type="Proteomes" id="UP000024284"/>
    </source>
</evidence>
<proteinExistence type="inferred from homology"/>
<dbReference type="InterPro" id="IPR016192">
    <property type="entry name" value="APOBEC/CMP_deaminase_Zn-bd"/>
</dbReference>
<organism evidence="10 11">
    <name type="scientific">Sphingobium herbicidovorans (strain ATCC 700291 / DSM 11019 / CCUG 56400 / KCTC 2939 / LMG 18315 / NBRC 16415 / MH)</name>
    <name type="common">Sphingomonas herbicidovorans</name>
    <dbReference type="NCBI Taxonomy" id="1219045"/>
    <lineage>
        <taxon>Bacteria</taxon>
        <taxon>Pseudomonadati</taxon>
        <taxon>Pseudomonadota</taxon>
        <taxon>Alphaproteobacteria</taxon>
        <taxon>Sphingomonadales</taxon>
        <taxon>Sphingomonadaceae</taxon>
        <taxon>Sphingobium</taxon>
    </lineage>
</organism>
<evidence type="ECO:0000256" key="4">
    <source>
        <dbReference type="ARBA" id="ARBA00022723"/>
    </source>
</evidence>
<feature type="binding site" evidence="8">
    <location>
        <position position="89"/>
    </location>
    <ligand>
        <name>Zn(2+)</name>
        <dbReference type="ChEBI" id="CHEBI:29105"/>
        <note>catalytic</note>
    </ligand>
</feature>
<dbReference type="Pfam" id="PF00383">
    <property type="entry name" value="dCMP_cyt_deam_1"/>
    <property type="match status" value="1"/>
</dbReference>
<keyword evidence="4 8" id="KW-0479">Metal-binding</keyword>
<dbReference type="PATRIC" id="fig|1219045.3.peg.1830"/>
<comment type="catalytic activity">
    <reaction evidence="7 8">
        <text>adenosine(34) in tRNA + H2O + H(+) = inosine(34) in tRNA + NH4(+)</text>
        <dbReference type="Rhea" id="RHEA:43168"/>
        <dbReference type="Rhea" id="RHEA-COMP:10373"/>
        <dbReference type="Rhea" id="RHEA-COMP:10374"/>
        <dbReference type="ChEBI" id="CHEBI:15377"/>
        <dbReference type="ChEBI" id="CHEBI:15378"/>
        <dbReference type="ChEBI" id="CHEBI:28938"/>
        <dbReference type="ChEBI" id="CHEBI:74411"/>
        <dbReference type="ChEBI" id="CHEBI:82852"/>
        <dbReference type="EC" id="3.5.4.33"/>
    </reaction>
</comment>
<dbReference type="CDD" id="cd01285">
    <property type="entry name" value="nucleoside_deaminase"/>
    <property type="match status" value="1"/>
</dbReference>
<dbReference type="OrthoDB" id="9802676at2"/>
<dbReference type="HAMAP" id="MF_00972">
    <property type="entry name" value="tRNA_aden_deaminase"/>
    <property type="match status" value="1"/>
</dbReference>
<dbReference type="GO" id="GO:0052717">
    <property type="term" value="F:tRNA-specific adenosine-34 deaminase activity"/>
    <property type="evidence" value="ECO:0007669"/>
    <property type="project" value="UniProtKB-UniRule"/>
</dbReference>
<dbReference type="GO" id="GO:0008270">
    <property type="term" value="F:zinc ion binding"/>
    <property type="evidence" value="ECO:0007669"/>
    <property type="project" value="UniProtKB-UniRule"/>
</dbReference>
<evidence type="ECO:0000256" key="6">
    <source>
        <dbReference type="ARBA" id="ARBA00022833"/>
    </source>
</evidence>
<evidence type="ECO:0000256" key="5">
    <source>
        <dbReference type="ARBA" id="ARBA00022801"/>
    </source>
</evidence>
<comment type="caution">
    <text evidence="10">The sequence shown here is derived from an EMBL/GenBank/DDBJ whole genome shotgun (WGS) entry which is preliminary data.</text>
</comment>
<dbReference type="Gene3D" id="3.40.140.10">
    <property type="entry name" value="Cytidine Deaminase, domain 2"/>
    <property type="match status" value="1"/>
</dbReference>
<evidence type="ECO:0000256" key="2">
    <source>
        <dbReference type="ARBA" id="ARBA00011738"/>
    </source>
</evidence>
<keyword evidence="6 8" id="KW-0862">Zinc</keyword>
<dbReference type="PANTHER" id="PTHR11079:SF202">
    <property type="entry name" value="TRNA-SPECIFIC ADENOSINE DEAMINASE"/>
    <property type="match status" value="1"/>
</dbReference>
<dbReference type="RefSeq" id="WP_037464846.1">
    <property type="nucleotide sequence ID" value="NZ_BCZD01000002.1"/>
</dbReference>
<dbReference type="SUPFAM" id="SSF53927">
    <property type="entry name" value="Cytidine deaminase-like"/>
    <property type="match status" value="1"/>
</dbReference>
<evidence type="ECO:0000256" key="1">
    <source>
        <dbReference type="ARBA" id="ARBA00010669"/>
    </source>
</evidence>
<name>A0A086PB18_SPHHM</name>
<evidence type="ECO:0000313" key="10">
    <source>
        <dbReference type="EMBL" id="KFG90586.1"/>
    </source>
</evidence>
<dbReference type="InterPro" id="IPR002125">
    <property type="entry name" value="CMP_dCMP_dom"/>
</dbReference>
<feature type="binding site" evidence="8">
    <location>
        <position position="86"/>
    </location>
    <ligand>
        <name>Zn(2+)</name>
        <dbReference type="ChEBI" id="CHEBI:29105"/>
        <note>catalytic</note>
    </ligand>
</feature>
<gene>
    <name evidence="8 10" type="primary">tadA</name>
    <name evidence="10" type="ORF">BV98_001790</name>
</gene>
<accession>A0A086PB18</accession>
<dbReference type="EC" id="3.5.4.33" evidence="8"/>
<comment type="similarity">
    <text evidence="1">Belongs to the cytidine and deoxycytidylate deaminase family. ADAT2 subfamily.</text>
</comment>
<keyword evidence="3 8" id="KW-0819">tRNA processing</keyword>
<evidence type="ECO:0000256" key="7">
    <source>
        <dbReference type="ARBA" id="ARBA00048045"/>
    </source>
</evidence>
<dbReference type="eggNOG" id="COG0590">
    <property type="taxonomic scope" value="Bacteria"/>
</dbReference>
<feature type="binding site" evidence="8">
    <location>
        <position position="56"/>
    </location>
    <ligand>
        <name>Zn(2+)</name>
        <dbReference type="ChEBI" id="CHEBI:29105"/>
        <note>catalytic</note>
    </ligand>
</feature>
<comment type="cofactor">
    <cofactor evidence="8">
        <name>Zn(2+)</name>
        <dbReference type="ChEBI" id="CHEBI:29105"/>
    </cofactor>
    <text evidence="8">Binds 1 zinc ion per subunit.</text>
</comment>
<feature type="active site" description="Proton donor" evidence="8">
    <location>
        <position position="58"/>
    </location>
</feature>
<reference evidence="10" key="1">
    <citation type="submission" date="2014-08" db="EMBL/GenBank/DDBJ databases">
        <title>Draft genome sequences of Sphingobium herbicidovorans.</title>
        <authorList>
            <person name="Gan H.M."/>
            <person name="Gan H.Y."/>
            <person name="Savka M.A."/>
        </authorList>
    </citation>
    <scope>NUCLEOTIDE SEQUENCE [LARGE SCALE GENOMIC DNA]</scope>
    <source>
        <strain evidence="10">NBRC 16415</strain>
    </source>
</reference>
<dbReference type="Proteomes" id="UP000024284">
    <property type="component" value="Unassembled WGS sequence"/>
</dbReference>
<comment type="function">
    <text evidence="8">Catalyzes the deamination of adenosine to inosine at the wobble position 34 of tRNA(Arg2).</text>
</comment>
<keyword evidence="5 8" id="KW-0378">Hydrolase</keyword>
<sequence>MSPPFPLPAPMRRALDLASAAECAGEVPVGAVVTRDGQIVGEGENRNRRDCDPTAHAEIVAMRAAAARLGDFRLTGCDLWVTLEPCPMCAGAISHARIARLFYGASDAKGGAIEQGPRLFTQPQCLHRPEVYGGIGETEASTLLKDFFAARR</sequence>
<feature type="domain" description="CMP/dCMP-type deaminase" evidence="9">
    <location>
        <begin position="5"/>
        <end position="114"/>
    </location>
</feature>
<dbReference type="PROSITE" id="PS00903">
    <property type="entry name" value="CYT_DCMP_DEAMINASES_1"/>
    <property type="match status" value="1"/>
</dbReference>
<evidence type="ECO:0000259" key="9">
    <source>
        <dbReference type="PROSITE" id="PS51747"/>
    </source>
</evidence>
<dbReference type="PROSITE" id="PS51747">
    <property type="entry name" value="CYT_DCMP_DEAMINASES_2"/>
    <property type="match status" value="1"/>
</dbReference>
<dbReference type="AlphaFoldDB" id="A0A086PB18"/>
<keyword evidence="11" id="KW-1185">Reference proteome</keyword>
<protein>
    <recommendedName>
        <fullName evidence="8">tRNA-specific adenosine deaminase</fullName>
        <ecNumber evidence="8">3.5.4.33</ecNumber>
    </recommendedName>
</protein>
<dbReference type="GO" id="GO:0002100">
    <property type="term" value="P:tRNA wobble adenosine to inosine editing"/>
    <property type="evidence" value="ECO:0007669"/>
    <property type="project" value="UniProtKB-UniRule"/>
</dbReference>
<evidence type="ECO:0000256" key="8">
    <source>
        <dbReference type="HAMAP-Rule" id="MF_00972"/>
    </source>
</evidence>
<evidence type="ECO:0000256" key="3">
    <source>
        <dbReference type="ARBA" id="ARBA00022694"/>
    </source>
</evidence>
<comment type="subunit">
    <text evidence="2 8">Homodimer.</text>
</comment>